<feature type="domain" description="MacB-like periplasmic core" evidence="9">
    <location>
        <begin position="20"/>
        <end position="229"/>
    </location>
</feature>
<evidence type="ECO:0000313" key="10">
    <source>
        <dbReference type="EMBL" id="TEU02304.1"/>
    </source>
</evidence>
<gene>
    <name evidence="10" type="ORF">E3I16_02335</name>
</gene>
<evidence type="ECO:0000256" key="1">
    <source>
        <dbReference type="ARBA" id="ARBA00004651"/>
    </source>
</evidence>
<evidence type="ECO:0000256" key="2">
    <source>
        <dbReference type="ARBA" id="ARBA00005236"/>
    </source>
</evidence>
<organism evidence="10 11">
    <name type="scientific">Aerophobetes bacterium</name>
    <dbReference type="NCBI Taxonomy" id="2030807"/>
    <lineage>
        <taxon>Bacteria</taxon>
        <taxon>Candidatus Aerophobota</taxon>
    </lineage>
</organism>
<evidence type="ECO:0000256" key="6">
    <source>
        <dbReference type="ARBA" id="ARBA00023136"/>
    </source>
</evidence>
<dbReference type="Proteomes" id="UP000316674">
    <property type="component" value="Unassembled WGS sequence"/>
</dbReference>
<keyword evidence="3" id="KW-1003">Cell membrane</keyword>
<feature type="transmembrane region" description="Helical" evidence="7">
    <location>
        <begin position="271"/>
        <end position="295"/>
    </location>
</feature>
<dbReference type="InterPro" id="IPR003838">
    <property type="entry name" value="ABC3_permease_C"/>
</dbReference>
<proteinExistence type="inferred from homology"/>
<comment type="subcellular location">
    <subcellularLocation>
        <location evidence="1">Cell membrane</location>
        <topology evidence="1">Multi-pass membrane protein</topology>
    </subcellularLocation>
</comment>
<feature type="transmembrane region" description="Helical" evidence="7">
    <location>
        <begin position="376"/>
        <end position="400"/>
    </location>
</feature>
<dbReference type="GO" id="GO:0098797">
    <property type="term" value="C:plasma membrane protein complex"/>
    <property type="evidence" value="ECO:0007669"/>
    <property type="project" value="TreeGrafter"/>
</dbReference>
<protein>
    <submittedName>
        <fullName evidence="10">ABC transporter permease</fullName>
    </submittedName>
</protein>
<evidence type="ECO:0000259" key="9">
    <source>
        <dbReference type="Pfam" id="PF12704"/>
    </source>
</evidence>
<dbReference type="EMBL" id="SOHY01000145">
    <property type="protein sequence ID" value="TEU02304.1"/>
    <property type="molecule type" value="Genomic_DNA"/>
</dbReference>
<comment type="caution">
    <text evidence="10">The sequence shown here is derived from an EMBL/GenBank/DDBJ whole genome shotgun (WGS) entry which is preliminary data.</text>
</comment>
<sequence>MFSIKLGFKNLTRQKKRNIITAMVIAFAFFSYLFMDSMMNGMEEMSFENIKNLETGNIQIAYPDYWEEKEELPLENLIYLDQDVEESLENIDGLSGISPELRFSANLNNGIDELPVMGLGIDPEHYKEVFTTGEYLVDDSMFSLGENKAVIGEKMAQLMDLKINDYITLLVRTKEDTFNTIDVEIAGLLHTPHPMVNAGTVFVPLDIAQQALNVGNSVSLIAVKVKPGYEENITETLNQNFRRKDSNLRAYSWRESAETVIALSAAKKAGIGLILSVVLLIGIVGIINNVVLSALERTEEIGMMKALGMREMEIVSVFMVEATGIGIIGSLVGCLLGAVGVGWLVKYGFDISYAGDMTTYGIPILNKLYGVWNLSAFGFLFVLGIIVALLSSITPALWAARKDPVKAIYHR</sequence>
<comment type="similarity">
    <text evidence="2">Belongs to the ABC-4 integral membrane protein family. LolC/E subfamily.</text>
</comment>
<dbReference type="PANTHER" id="PTHR30489:SF0">
    <property type="entry name" value="LIPOPROTEIN-RELEASING SYSTEM TRANSMEMBRANE PROTEIN LOLE"/>
    <property type="match status" value="1"/>
</dbReference>
<reference evidence="10 11" key="1">
    <citation type="submission" date="2019-03" db="EMBL/GenBank/DDBJ databases">
        <title>Metabolic potential of uncultured bacteria and archaea associated with petroleum seepage in deep-sea sediments.</title>
        <authorList>
            <person name="Dong X."/>
            <person name="Hubert C."/>
        </authorList>
    </citation>
    <scope>NUCLEOTIDE SEQUENCE [LARGE SCALE GENOMIC DNA]</scope>
    <source>
        <strain evidence="10">E26_bin6</strain>
    </source>
</reference>
<accession>A0A523ZEV5</accession>
<evidence type="ECO:0000256" key="4">
    <source>
        <dbReference type="ARBA" id="ARBA00022692"/>
    </source>
</evidence>
<evidence type="ECO:0000256" key="5">
    <source>
        <dbReference type="ARBA" id="ARBA00022989"/>
    </source>
</evidence>
<feature type="transmembrane region" description="Helical" evidence="7">
    <location>
        <begin position="316"/>
        <end position="345"/>
    </location>
</feature>
<evidence type="ECO:0000256" key="3">
    <source>
        <dbReference type="ARBA" id="ARBA00022475"/>
    </source>
</evidence>
<feature type="domain" description="ABC3 transporter permease C-terminal" evidence="8">
    <location>
        <begin position="273"/>
        <end position="404"/>
    </location>
</feature>
<dbReference type="PANTHER" id="PTHR30489">
    <property type="entry name" value="LIPOPROTEIN-RELEASING SYSTEM TRANSMEMBRANE PROTEIN LOLE"/>
    <property type="match status" value="1"/>
</dbReference>
<keyword evidence="6 7" id="KW-0472">Membrane</keyword>
<dbReference type="InterPro" id="IPR025857">
    <property type="entry name" value="MacB_PCD"/>
</dbReference>
<name>A0A523ZEV5_UNCAE</name>
<dbReference type="AlphaFoldDB" id="A0A523ZEV5"/>
<dbReference type="Pfam" id="PF12704">
    <property type="entry name" value="MacB_PCD"/>
    <property type="match status" value="1"/>
</dbReference>
<dbReference type="GO" id="GO:0044874">
    <property type="term" value="P:lipoprotein localization to outer membrane"/>
    <property type="evidence" value="ECO:0007669"/>
    <property type="project" value="TreeGrafter"/>
</dbReference>
<evidence type="ECO:0000256" key="7">
    <source>
        <dbReference type="SAM" id="Phobius"/>
    </source>
</evidence>
<dbReference type="InterPro" id="IPR051447">
    <property type="entry name" value="Lipoprotein-release_system"/>
</dbReference>
<keyword evidence="4 7" id="KW-0812">Transmembrane</keyword>
<evidence type="ECO:0000313" key="11">
    <source>
        <dbReference type="Proteomes" id="UP000316674"/>
    </source>
</evidence>
<feature type="transmembrane region" description="Helical" evidence="7">
    <location>
        <begin position="18"/>
        <end position="35"/>
    </location>
</feature>
<keyword evidence="5 7" id="KW-1133">Transmembrane helix</keyword>
<dbReference type="Pfam" id="PF02687">
    <property type="entry name" value="FtsX"/>
    <property type="match status" value="1"/>
</dbReference>
<evidence type="ECO:0000259" key="8">
    <source>
        <dbReference type="Pfam" id="PF02687"/>
    </source>
</evidence>